<feature type="chain" id="PRO_5045661489" evidence="2">
    <location>
        <begin position="24"/>
        <end position="1021"/>
    </location>
</feature>
<reference evidence="4" key="1">
    <citation type="submission" date="2022-08" db="EMBL/GenBank/DDBJ databases">
        <title>Complete genome sequence of Mycoplasma molare type strain H 542.</title>
        <authorList>
            <person name="Spergser J."/>
        </authorList>
    </citation>
    <scope>NUCLEOTIDE SEQUENCE</scope>
    <source>
        <strain evidence="4">H 542</strain>
    </source>
</reference>
<evidence type="ECO:0000313" key="4">
    <source>
        <dbReference type="EMBL" id="UWD34529.1"/>
    </source>
</evidence>
<evidence type="ECO:0000259" key="3">
    <source>
        <dbReference type="Pfam" id="PF00496"/>
    </source>
</evidence>
<dbReference type="Proteomes" id="UP001058364">
    <property type="component" value="Chromosome"/>
</dbReference>
<accession>A0ABY5TW15</accession>
<dbReference type="Gene3D" id="3.10.105.10">
    <property type="entry name" value="Dipeptide-binding Protein, Domain 3"/>
    <property type="match status" value="1"/>
</dbReference>
<keyword evidence="5" id="KW-1185">Reference proteome</keyword>
<dbReference type="Pfam" id="PF00496">
    <property type="entry name" value="SBP_bac_5"/>
    <property type="match status" value="1"/>
</dbReference>
<evidence type="ECO:0000256" key="2">
    <source>
        <dbReference type="SAM" id="SignalP"/>
    </source>
</evidence>
<gene>
    <name evidence="4" type="ORF">NX772_01720</name>
</gene>
<organism evidence="4 5">
    <name type="scientific">Mesomycoplasma molare</name>
    <dbReference type="NCBI Taxonomy" id="171288"/>
    <lineage>
        <taxon>Bacteria</taxon>
        <taxon>Bacillati</taxon>
        <taxon>Mycoplasmatota</taxon>
        <taxon>Mycoplasmoidales</taxon>
        <taxon>Metamycoplasmataceae</taxon>
        <taxon>Mesomycoplasma</taxon>
    </lineage>
</organism>
<proteinExistence type="predicted"/>
<feature type="coiled-coil region" evidence="1">
    <location>
        <begin position="784"/>
        <end position="811"/>
    </location>
</feature>
<dbReference type="InterPro" id="IPR016880">
    <property type="entry name" value="ABC_oligopep_solut-bd_myco_prd"/>
</dbReference>
<dbReference type="PROSITE" id="PS51257">
    <property type="entry name" value="PROKAR_LIPOPROTEIN"/>
    <property type="match status" value="1"/>
</dbReference>
<dbReference type="Gene3D" id="3.40.190.10">
    <property type="entry name" value="Periplasmic binding protein-like II"/>
    <property type="match status" value="1"/>
</dbReference>
<name>A0ABY5TW15_9BACT</name>
<keyword evidence="2" id="KW-0732">Signal</keyword>
<dbReference type="SUPFAM" id="SSF53850">
    <property type="entry name" value="Periplasmic binding protein-like II"/>
    <property type="match status" value="1"/>
</dbReference>
<feature type="signal peptide" evidence="2">
    <location>
        <begin position="1"/>
        <end position="23"/>
    </location>
</feature>
<evidence type="ECO:0000256" key="1">
    <source>
        <dbReference type="SAM" id="Coils"/>
    </source>
</evidence>
<evidence type="ECO:0000313" key="5">
    <source>
        <dbReference type="Proteomes" id="UP001058364"/>
    </source>
</evidence>
<protein>
    <submittedName>
        <fullName evidence="4">ABC transporter substrate-binding protein</fullName>
    </submittedName>
</protein>
<dbReference type="InterPro" id="IPR000914">
    <property type="entry name" value="SBP_5_dom"/>
</dbReference>
<dbReference type="RefSeq" id="WP_027123647.1">
    <property type="nucleotide sequence ID" value="NZ_CP103423.1"/>
</dbReference>
<dbReference type="EMBL" id="CP103423">
    <property type="protein sequence ID" value="UWD34529.1"/>
    <property type="molecule type" value="Genomic_DNA"/>
</dbReference>
<dbReference type="Gene3D" id="3.90.76.10">
    <property type="entry name" value="Dipeptide-binding Protein, Domain 1"/>
    <property type="match status" value="1"/>
</dbReference>
<sequence>MNKKLRKILINSSVINLPLLALIVTSCSNSTENNFVDKKISKNYDFGLATEPINNLNYIRYKSLDKVLPALIDPFAKSGPSANLKSIINVNDFNMVMIDTSNTKDEKGNDSNNFNDFFKLKSELETNDGYGRVTGSFLRLADIGFVGGLGKSSIGDLRRNASIYAFRSPKNSNNYFAFTGFVNNKQNLWSNGDIISAQDLRDYLEYILDLNTGSQRLDQVRKYGIRSTERFINAQKDYLQKFNKIYQNPWGRRKYILNERNEYIQDPNQEVWTSQTKDKQGNPLDTKEVEEIKAAALDFGFYTGQLFLDYSNEIINANLKYNPSFKLALRNESQKFKILVNENAKDEKDKFQDITLVPNVFVNPYQEFSQTQDNIFAKYKQLAESENSFSLIFDENKTPSIIYLIASIYTNLYPANRKYIETVAGGIDKFGSEPKKFLTSGAFKINQDEIILGPQGQIVLEKNKDYYDSKNTISNKIKIYFSTDRNTNATFFEDGYISQTYIPASKINKYWSSEEYKNYLNKNQGYGTIAYGFNLDNETNANSYIQDQDLRNAIYYSINREDAIKYVGWDFSFPVNTWTSYGQYRTFDGKNIETYFGDLSSNAKNNKEFQLQNYDFLVHLSKGYTFEKTIRGDFAFDKETAQYYLERFKSKHPNLKQVHLTFLNNSSDEQKKAGLFLKESVLKVLGSYVNIELKSLPENTFASFIEEGKYDIIYQNYDKLGGSGAHDYVSVFFANDEIDSLLQKNIAFKENPVGSYTYGEYIANLLLDQIDSKSSNQEKIQNILNSYLLNIDNKLKSIDELNSEYTLLKNKENLSNLEISSFASKSSLLLSDAFAKELNENEVKIYNAFFIKSALEYFLINNNNIKISRLKKMYINYITNFFTVDQIANITKDTKQRLKFNQSITKENYVSLDFWNKFIELSLQLNTENRNNYSDRISAFFSGNFTEAEFKEGWTQELVYLFIGELEKIIRDGAFVVPLMEVDTNWEITKVAGVDSLYTFALQYAYDFTNPPLAGLPRKRV</sequence>
<feature type="domain" description="Solute-binding protein family 5" evidence="3">
    <location>
        <begin position="423"/>
        <end position="717"/>
    </location>
</feature>
<keyword evidence="1" id="KW-0175">Coiled coil</keyword>
<dbReference type="PIRSF" id="PIRSF028335">
    <property type="entry name" value="ABC_oligopep_OppA_prd"/>
    <property type="match status" value="1"/>
</dbReference>